<accession>A0ABN7VQE2</accession>
<evidence type="ECO:0000313" key="2">
    <source>
        <dbReference type="Proteomes" id="UP000789901"/>
    </source>
</evidence>
<gene>
    <name evidence="1" type="ORF">GMARGA_LOCUS21421</name>
</gene>
<feature type="non-terminal residue" evidence="1">
    <location>
        <position position="1"/>
    </location>
</feature>
<evidence type="ECO:0000313" key="1">
    <source>
        <dbReference type="EMBL" id="CAG8792263.1"/>
    </source>
</evidence>
<sequence length="74" mass="8171">KKSSRGRLILIQNVSIVLSMHNLNLPTLSSDLIHQLAQLIQQSQTTSSPSQFSLTNLQTKPPNTEINYTGKLLA</sequence>
<comment type="caution">
    <text evidence="1">The sequence shown here is derived from an EMBL/GenBank/DDBJ whole genome shotgun (WGS) entry which is preliminary data.</text>
</comment>
<dbReference type="EMBL" id="CAJVQB010019778">
    <property type="protein sequence ID" value="CAG8792263.1"/>
    <property type="molecule type" value="Genomic_DNA"/>
</dbReference>
<protein>
    <submittedName>
        <fullName evidence="1">36924_t:CDS:1</fullName>
    </submittedName>
</protein>
<reference evidence="1 2" key="1">
    <citation type="submission" date="2021-06" db="EMBL/GenBank/DDBJ databases">
        <authorList>
            <person name="Kallberg Y."/>
            <person name="Tangrot J."/>
            <person name="Rosling A."/>
        </authorList>
    </citation>
    <scope>NUCLEOTIDE SEQUENCE [LARGE SCALE GENOMIC DNA]</scope>
    <source>
        <strain evidence="1 2">120-4 pot B 10/14</strain>
    </source>
</reference>
<dbReference type="Proteomes" id="UP000789901">
    <property type="component" value="Unassembled WGS sequence"/>
</dbReference>
<keyword evidence="2" id="KW-1185">Reference proteome</keyword>
<name>A0ABN7VQE2_GIGMA</name>
<proteinExistence type="predicted"/>
<organism evidence="1 2">
    <name type="scientific">Gigaspora margarita</name>
    <dbReference type="NCBI Taxonomy" id="4874"/>
    <lineage>
        <taxon>Eukaryota</taxon>
        <taxon>Fungi</taxon>
        <taxon>Fungi incertae sedis</taxon>
        <taxon>Mucoromycota</taxon>
        <taxon>Glomeromycotina</taxon>
        <taxon>Glomeromycetes</taxon>
        <taxon>Diversisporales</taxon>
        <taxon>Gigasporaceae</taxon>
        <taxon>Gigaspora</taxon>
    </lineage>
</organism>